<dbReference type="OrthoDB" id="292246at2"/>
<dbReference type="GO" id="GO:0004803">
    <property type="term" value="F:transposase activity"/>
    <property type="evidence" value="ECO:0007669"/>
    <property type="project" value="InterPro"/>
</dbReference>
<sequence length="290" mass="33445">MERQLWRSILVVMGEVGKPRHDPRSTFSIVDVVRVWFWAVIHDRPISWACCRQNWPIHERRRRLPSNATMSRRMRSPDVRAFLAKVEDRVLRPNPDDCDTWFIDGKPLTISGCSKDKQATYGRATGGKAKGYKVHLIFGKTGIISDWRIASMKVDEREIARRMLRTTTIKGRLVADGNYDSNKLFAICDERGNIELFAPRRYGAGKGFGHRRQTAGRLHSKKILEDSDPLIAKKILDERVAIERFFGNLTNWGGGLACLPAWARTYRRVHRWVQAKLILNGLKPRRTPRT</sequence>
<dbReference type="InterPro" id="IPR002559">
    <property type="entry name" value="Transposase_11"/>
</dbReference>
<gene>
    <name evidence="2" type="ORF">C5Y93_07990</name>
</gene>
<dbReference type="RefSeq" id="WP_105334889.1">
    <property type="nucleotide sequence ID" value="NZ_PUHZ01000008.1"/>
</dbReference>
<reference evidence="2 3" key="1">
    <citation type="submission" date="2018-02" db="EMBL/GenBank/DDBJ databases">
        <title>Comparative genomes isolates from brazilian mangrove.</title>
        <authorList>
            <person name="Araujo J.E."/>
            <person name="Taketani R.G."/>
            <person name="Silva M.C.P."/>
            <person name="Loureco M.V."/>
            <person name="Andreote F.D."/>
        </authorList>
    </citation>
    <scope>NUCLEOTIDE SEQUENCE [LARGE SCALE GENOMIC DNA]</scope>
    <source>
        <strain evidence="2 3">Nap-Phe MGV</strain>
    </source>
</reference>
<evidence type="ECO:0000313" key="2">
    <source>
        <dbReference type="EMBL" id="PQO46763.1"/>
    </source>
</evidence>
<feature type="domain" description="Transposase IS4-like" evidence="1">
    <location>
        <begin position="103"/>
        <end position="266"/>
    </location>
</feature>
<evidence type="ECO:0000313" key="3">
    <source>
        <dbReference type="Proteomes" id="UP000237819"/>
    </source>
</evidence>
<accession>A0A2S8GQQ9</accession>
<dbReference type="Pfam" id="PF01609">
    <property type="entry name" value="DDE_Tnp_1"/>
    <property type="match status" value="1"/>
</dbReference>
<dbReference type="GO" id="GO:0003677">
    <property type="term" value="F:DNA binding"/>
    <property type="evidence" value="ECO:0007669"/>
    <property type="project" value="InterPro"/>
</dbReference>
<comment type="caution">
    <text evidence="2">The sequence shown here is derived from an EMBL/GenBank/DDBJ whole genome shotgun (WGS) entry which is preliminary data.</text>
</comment>
<protein>
    <recommendedName>
        <fullName evidence="1">Transposase IS4-like domain-containing protein</fullName>
    </recommendedName>
</protein>
<dbReference type="EMBL" id="PUHZ01000008">
    <property type="protein sequence ID" value="PQO46763.1"/>
    <property type="molecule type" value="Genomic_DNA"/>
</dbReference>
<dbReference type="AlphaFoldDB" id="A0A2S8GQQ9"/>
<organism evidence="2 3">
    <name type="scientific">Blastopirellula marina</name>
    <dbReference type="NCBI Taxonomy" id="124"/>
    <lineage>
        <taxon>Bacteria</taxon>
        <taxon>Pseudomonadati</taxon>
        <taxon>Planctomycetota</taxon>
        <taxon>Planctomycetia</taxon>
        <taxon>Pirellulales</taxon>
        <taxon>Pirellulaceae</taxon>
        <taxon>Blastopirellula</taxon>
    </lineage>
</organism>
<evidence type="ECO:0000259" key="1">
    <source>
        <dbReference type="Pfam" id="PF01609"/>
    </source>
</evidence>
<name>A0A2S8GQQ9_9BACT</name>
<dbReference type="Proteomes" id="UP000237819">
    <property type="component" value="Unassembled WGS sequence"/>
</dbReference>
<proteinExistence type="predicted"/>
<dbReference type="GO" id="GO:0006313">
    <property type="term" value="P:DNA transposition"/>
    <property type="evidence" value="ECO:0007669"/>
    <property type="project" value="InterPro"/>
</dbReference>